<gene>
    <name evidence="6" type="ORF">LQ50_20555</name>
</gene>
<dbReference type="Pfam" id="PF03466">
    <property type="entry name" value="LysR_substrate"/>
    <property type="match status" value="1"/>
</dbReference>
<dbReference type="GO" id="GO:0003700">
    <property type="term" value="F:DNA-binding transcription factor activity"/>
    <property type="evidence" value="ECO:0007669"/>
    <property type="project" value="InterPro"/>
</dbReference>
<dbReference type="SUPFAM" id="SSF46785">
    <property type="entry name" value="Winged helix' DNA-binding domain"/>
    <property type="match status" value="1"/>
</dbReference>
<keyword evidence="7" id="KW-1185">Reference proteome</keyword>
<dbReference type="InterPro" id="IPR000847">
    <property type="entry name" value="LysR_HTH_N"/>
</dbReference>
<accession>A0A0B0ICD3</accession>
<reference evidence="6 7" key="1">
    <citation type="submission" date="2014-09" db="EMBL/GenBank/DDBJ databases">
        <title>Genome sequencing and annotation of Bacillus Okhensis strain Kh10-101T.</title>
        <authorList>
            <person name="Prakash J.S."/>
        </authorList>
    </citation>
    <scope>NUCLEOTIDE SEQUENCE [LARGE SCALE GENOMIC DNA]</scope>
    <source>
        <strain evidence="7">Kh10-101T</strain>
    </source>
</reference>
<dbReference type="PANTHER" id="PTHR30126:SF78">
    <property type="entry name" value="HTH LYSR-TYPE DOMAIN-CONTAINING PROTEIN"/>
    <property type="match status" value="1"/>
</dbReference>
<dbReference type="OrthoDB" id="107670at2"/>
<comment type="similarity">
    <text evidence="1">Belongs to the LysR transcriptional regulatory family.</text>
</comment>
<dbReference type="CDD" id="cd05466">
    <property type="entry name" value="PBP2_LTTR_substrate"/>
    <property type="match status" value="1"/>
</dbReference>
<dbReference type="InterPro" id="IPR005119">
    <property type="entry name" value="LysR_subst-bd"/>
</dbReference>
<dbReference type="SUPFAM" id="SSF53850">
    <property type="entry name" value="Periplasmic binding protein-like II"/>
    <property type="match status" value="1"/>
</dbReference>
<dbReference type="Pfam" id="PF00126">
    <property type="entry name" value="HTH_1"/>
    <property type="match status" value="1"/>
</dbReference>
<dbReference type="Gene3D" id="3.40.190.290">
    <property type="match status" value="1"/>
</dbReference>
<evidence type="ECO:0000313" key="6">
    <source>
        <dbReference type="EMBL" id="KHF38547.1"/>
    </source>
</evidence>
<comment type="caution">
    <text evidence="6">The sequence shown here is derived from an EMBL/GenBank/DDBJ whole genome shotgun (WGS) entry which is preliminary data.</text>
</comment>
<evidence type="ECO:0000256" key="1">
    <source>
        <dbReference type="ARBA" id="ARBA00009437"/>
    </source>
</evidence>
<evidence type="ECO:0000256" key="2">
    <source>
        <dbReference type="ARBA" id="ARBA00023015"/>
    </source>
</evidence>
<dbReference type="EMBL" id="JRJU01000036">
    <property type="protein sequence ID" value="KHF38547.1"/>
    <property type="molecule type" value="Genomic_DNA"/>
</dbReference>
<dbReference type="PROSITE" id="PS50931">
    <property type="entry name" value="HTH_LYSR"/>
    <property type="match status" value="1"/>
</dbReference>
<evidence type="ECO:0000259" key="5">
    <source>
        <dbReference type="PROSITE" id="PS50931"/>
    </source>
</evidence>
<protein>
    <submittedName>
        <fullName evidence="6">LysR family transcriptional regulator</fullName>
    </submittedName>
</protein>
<dbReference type="InterPro" id="IPR036388">
    <property type="entry name" value="WH-like_DNA-bd_sf"/>
</dbReference>
<evidence type="ECO:0000256" key="4">
    <source>
        <dbReference type="ARBA" id="ARBA00023163"/>
    </source>
</evidence>
<dbReference type="Proteomes" id="UP000030832">
    <property type="component" value="Unassembled WGS sequence"/>
</dbReference>
<dbReference type="eggNOG" id="COG0583">
    <property type="taxonomic scope" value="Bacteria"/>
</dbReference>
<evidence type="ECO:0000256" key="3">
    <source>
        <dbReference type="ARBA" id="ARBA00023125"/>
    </source>
</evidence>
<name>A0A0B0ICD3_9BACI</name>
<evidence type="ECO:0000313" key="7">
    <source>
        <dbReference type="Proteomes" id="UP000030832"/>
    </source>
</evidence>
<keyword evidence="2" id="KW-0805">Transcription regulation</keyword>
<keyword evidence="3" id="KW-0238">DNA-binding</keyword>
<sequence length="290" mass="33850">MDERDWLILKVLFEKQNITKTAQSLYISQPSLTKRIQHIENEFQVSIINRGAKGIQFTPQGEYLVKSAEDMLTRLQKMKENVLNMEREVSGTLRLGVSNYIARYKLAPLLKWFQEQYPNVNYKVTTGWSHDIVNMVYHRDVHIGIVRGDYQWSDSRCLLFEENISVASKEPFALDDLPSMPRINYETDTLLKTVIDQWWNRTFSQAPLIGMEVDKGITCKEMVINGLGYGILPSALIEEQKDVHSIPLKDENGAPLIRKTWMFYHEDTAEVKMVREFVRFVEKLDFTQIH</sequence>
<dbReference type="STRING" id="333138.LQ50_20555"/>
<feature type="domain" description="HTH lysR-type" evidence="5">
    <location>
        <begin position="1"/>
        <end position="58"/>
    </location>
</feature>
<dbReference type="PANTHER" id="PTHR30126">
    <property type="entry name" value="HTH-TYPE TRANSCRIPTIONAL REGULATOR"/>
    <property type="match status" value="1"/>
</dbReference>
<dbReference type="AlphaFoldDB" id="A0A0B0ICD3"/>
<proteinExistence type="inferred from homology"/>
<organism evidence="6 7">
    <name type="scientific">Halalkalibacter okhensis</name>
    <dbReference type="NCBI Taxonomy" id="333138"/>
    <lineage>
        <taxon>Bacteria</taxon>
        <taxon>Bacillati</taxon>
        <taxon>Bacillota</taxon>
        <taxon>Bacilli</taxon>
        <taxon>Bacillales</taxon>
        <taxon>Bacillaceae</taxon>
        <taxon>Halalkalibacter</taxon>
    </lineage>
</organism>
<dbReference type="InterPro" id="IPR036390">
    <property type="entry name" value="WH_DNA-bd_sf"/>
</dbReference>
<dbReference type="GO" id="GO:0000976">
    <property type="term" value="F:transcription cis-regulatory region binding"/>
    <property type="evidence" value="ECO:0007669"/>
    <property type="project" value="TreeGrafter"/>
</dbReference>
<dbReference type="Gene3D" id="1.10.10.10">
    <property type="entry name" value="Winged helix-like DNA-binding domain superfamily/Winged helix DNA-binding domain"/>
    <property type="match status" value="1"/>
</dbReference>
<keyword evidence="4" id="KW-0804">Transcription</keyword>
<dbReference type="RefSeq" id="WP_034632433.1">
    <property type="nucleotide sequence ID" value="NZ_JRJU01000036.1"/>
</dbReference>